<comment type="caution">
    <text evidence="3">The sequence shown here is derived from an EMBL/GenBank/DDBJ whole genome shotgun (WGS) entry which is preliminary data.</text>
</comment>
<proteinExistence type="predicted"/>
<keyword evidence="1" id="KW-0812">Transmembrane</keyword>
<gene>
    <name evidence="3" type="ORF">ACD_49C00044G0003</name>
</gene>
<evidence type="ECO:0000259" key="2">
    <source>
        <dbReference type="Pfam" id="PF00892"/>
    </source>
</evidence>
<protein>
    <recommendedName>
        <fullName evidence="2">EamA domain-containing protein</fullName>
    </recommendedName>
</protein>
<sequence length="141" mass="15013">MNWLAYAILAASSFGFYNFFTKISADKFSPALANIFIAGTSLLVAIISTIYLKMSGQSLIFTKGSLILPIMAGLFTGVAEIFYLSMYSKNAPITVGNPLVVGGTIVIAVILGIIILKEPMNTARIAGIIFVITGLVLLTRS</sequence>
<dbReference type="Pfam" id="PF00892">
    <property type="entry name" value="EamA"/>
    <property type="match status" value="1"/>
</dbReference>
<feature type="transmembrane region" description="Helical" evidence="1">
    <location>
        <begin position="64"/>
        <end position="86"/>
    </location>
</feature>
<feature type="domain" description="EamA" evidence="2">
    <location>
        <begin position="3"/>
        <end position="139"/>
    </location>
</feature>
<organism evidence="3">
    <name type="scientific">uncultured bacterium</name>
    <name type="common">gcode 4</name>
    <dbReference type="NCBI Taxonomy" id="1234023"/>
    <lineage>
        <taxon>Bacteria</taxon>
        <taxon>environmental samples</taxon>
    </lineage>
</organism>
<keyword evidence="1" id="KW-0472">Membrane</keyword>
<evidence type="ECO:0000256" key="1">
    <source>
        <dbReference type="SAM" id="Phobius"/>
    </source>
</evidence>
<dbReference type="EMBL" id="AMFJ01021630">
    <property type="protein sequence ID" value="EKD66401.1"/>
    <property type="molecule type" value="Genomic_DNA"/>
</dbReference>
<dbReference type="GO" id="GO:0016020">
    <property type="term" value="C:membrane"/>
    <property type="evidence" value="ECO:0007669"/>
    <property type="project" value="InterPro"/>
</dbReference>
<evidence type="ECO:0000313" key="3">
    <source>
        <dbReference type="EMBL" id="EKD66401.1"/>
    </source>
</evidence>
<accession>K2AXC3</accession>
<dbReference type="AlphaFoldDB" id="K2AXC3"/>
<name>K2AXC3_9BACT</name>
<keyword evidence="1" id="KW-1133">Transmembrane helix</keyword>
<feature type="transmembrane region" description="Helical" evidence="1">
    <location>
        <begin position="98"/>
        <end position="116"/>
    </location>
</feature>
<feature type="transmembrane region" description="Helical" evidence="1">
    <location>
        <begin position="31"/>
        <end position="52"/>
    </location>
</feature>
<dbReference type="InterPro" id="IPR000620">
    <property type="entry name" value="EamA_dom"/>
</dbReference>
<feature type="transmembrane region" description="Helical" evidence="1">
    <location>
        <begin position="123"/>
        <end position="139"/>
    </location>
</feature>
<dbReference type="SUPFAM" id="SSF103481">
    <property type="entry name" value="Multidrug resistance efflux transporter EmrE"/>
    <property type="match status" value="1"/>
</dbReference>
<dbReference type="InterPro" id="IPR037185">
    <property type="entry name" value="EmrE-like"/>
</dbReference>
<reference evidence="3" key="1">
    <citation type="journal article" date="2012" name="Science">
        <title>Fermentation, hydrogen, and sulfur metabolism in multiple uncultivated bacterial phyla.</title>
        <authorList>
            <person name="Wrighton K.C."/>
            <person name="Thomas B.C."/>
            <person name="Sharon I."/>
            <person name="Miller C.S."/>
            <person name="Castelle C.J."/>
            <person name="VerBerkmoes N.C."/>
            <person name="Wilkins M.J."/>
            <person name="Hettich R.L."/>
            <person name="Lipton M.S."/>
            <person name="Williams K.H."/>
            <person name="Long P.E."/>
            <person name="Banfield J.F."/>
        </authorList>
    </citation>
    <scope>NUCLEOTIDE SEQUENCE [LARGE SCALE GENOMIC DNA]</scope>
</reference>
<dbReference type="Gene3D" id="1.10.3730.20">
    <property type="match status" value="1"/>
</dbReference>